<dbReference type="GO" id="GO:0006935">
    <property type="term" value="P:chemotaxis"/>
    <property type="evidence" value="ECO:0007669"/>
    <property type="project" value="InterPro"/>
</dbReference>
<dbReference type="AlphaFoldDB" id="A0AAE3KUD2"/>
<proteinExistence type="predicted"/>
<dbReference type="GO" id="GO:0007165">
    <property type="term" value="P:signal transduction"/>
    <property type="evidence" value="ECO:0007669"/>
    <property type="project" value="InterPro"/>
</dbReference>
<evidence type="ECO:0000256" key="1">
    <source>
        <dbReference type="SAM" id="MobiDB-lite"/>
    </source>
</evidence>
<feature type="transmembrane region" description="Helical" evidence="2">
    <location>
        <begin position="23"/>
        <end position="50"/>
    </location>
</feature>
<feature type="compositionally biased region" description="Polar residues" evidence="1">
    <location>
        <begin position="150"/>
        <end position="163"/>
    </location>
</feature>
<organism evidence="3 4">
    <name type="scientific">Limnofasciculus baicalensis BBK-W-15</name>
    <dbReference type="NCBI Taxonomy" id="2699891"/>
    <lineage>
        <taxon>Bacteria</taxon>
        <taxon>Bacillati</taxon>
        <taxon>Cyanobacteriota</taxon>
        <taxon>Cyanophyceae</taxon>
        <taxon>Coleofasciculales</taxon>
        <taxon>Coleofasciculaceae</taxon>
        <taxon>Limnofasciculus</taxon>
        <taxon>Limnofasciculus baicalensis</taxon>
    </lineage>
</organism>
<sequence>VGDFTRFDSGGSFGLIFLNFPPFFYLLFYLLPFHPSSFILHTSMAVFFPINSRRANNRKAKPTQQLIAFRLYSERFALPIRAVQKVIPLGKIYGAPQGGRVGITLYQEQELIVIDVEHRIFKGKSNQNLSLSPSLTETENMETGERSDDLNSSFNINVSIPTSESEKPEDEKDNTEQGYLLIVQNRTGNIVGLPIEEPPALLRVYDEAFRPLTSNYLNQGNIQCISALILPSSEEPPLFLLNPDLLFQTHYALPSSSFEV</sequence>
<comment type="caution">
    <text evidence="3">The sequence shown here is derived from an EMBL/GenBank/DDBJ whole genome shotgun (WGS) entry which is preliminary data.</text>
</comment>
<feature type="non-terminal residue" evidence="3">
    <location>
        <position position="1"/>
    </location>
</feature>
<keyword evidence="2" id="KW-0812">Transmembrane</keyword>
<name>A0AAE3KUD2_9CYAN</name>
<protein>
    <submittedName>
        <fullName evidence="3">Chemotaxis protein CheW</fullName>
    </submittedName>
</protein>
<keyword evidence="4" id="KW-1185">Reference proteome</keyword>
<evidence type="ECO:0000313" key="3">
    <source>
        <dbReference type="EMBL" id="MCP2731387.1"/>
    </source>
</evidence>
<keyword evidence="2" id="KW-0472">Membrane</keyword>
<dbReference type="InterPro" id="IPR036061">
    <property type="entry name" value="CheW-like_dom_sf"/>
</dbReference>
<feature type="region of interest" description="Disordered" evidence="1">
    <location>
        <begin position="131"/>
        <end position="174"/>
    </location>
</feature>
<accession>A0AAE3KUD2</accession>
<evidence type="ECO:0000256" key="2">
    <source>
        <dbReference type="SAM" id="Phobius"/>
    </source>
</evidence>
<dbReference type="SUPFAM" id="SSF50341">
    <property type="entry name" value="CheW-like"/>
    <property type="match status" value="1"/>
</dbReference>
<dbReference type="Proteomes" id="UP001204953">
    <property type="component" value="Unassembled WGS sequence"/>
</dbReference>
<keyword evidence="2" id="KW-1133">Transmembrane helix</keyword>
<dbReference type="RefSeq" id="WP_254014127.1">
    <property type="nucleotide sequence ID" value="NZ_JAMZMM010000322.1"/>
</dbReference>
<gene>
    <name evidence="3" type="ORF">NJ959_23455</name>
</gene>
<dbReference type="EMBL" id="JAMZMM010000322">
    <property type="protein sequence ID" value="MCP2731387.1"/>
    <property type="molecule type" value="Genomic_DNA"/>
</dbReference>
<reference evidence="3" key="1">
    <citation type="submission" date="2022-06" db="EMBL/GenBank/DDBJ databases">
        <title>New cyanobacteria of genus Symplocastrum in benthos of Lake Baikal.</title>
        <authorList>
            <person name="Sorokovikova E."/>
            <person name="Tikhonova I."/>
            <person name="Krasnopeev A."/>
            <person name="Evseev P."/>
            <person name="Gladkikh A."/>
            <person name="Belykh O."/>
        </authorList>
    </citation>
    <scope>NUCLEOTIDE SEQUENCE</scope>
    <source>
        <strain evidence="3">BBK-W-15</strain>
    </source>
</reference>
<evidence type="ECO:0000313" key="4">
    <source>
        <dbReference type="Proteomes" id="UP001204953"/>
    </source>
</evidence>